<evidence type="ECO:0000313" key="1">
    <source>
        <dbReference type="EMBL" id="KAI9903765.1"/>
    </source>
</evidence>
<protein>
    <submittedName>
        <fullName evidence="1">Uncharacterized protein</fullName>
    </submittedName>
</protein>
<reference evidence="1" key="1">
    <citation type="submission" date="2022-10" db="EMBL/GenBank/DDBJ databases">
        <title>Complete Genome of Trichothecium roseum strain YXFP-22015, a Plant Pathogen Isolated from Citrus.</title>
        <authorList>
            <person name="Wang Y."/>
            <person name="Zhu L."/>
        </authorList>
    </citation>
    <scope>NUCLEOTIDE SEQUENCE</scope>
    <source>
        <strain evidence="1">YXFP-22015</strain>
    </source>
</reference>
<dbReference type="EMBL" id="CM047940">
    <property type="protein sequence ID" value="KAI9903765.1"/>
    <property type="molecule type" value="Genomic_DNA"/>
</dbReference>
<accession>A0ACC0VD61</accession>
<evidence type="ECO:0000313" key="2">
    <source>
        <dbReference type="Proteomes" id="UP001163324"/>
    </source>
</evidence>
<dbReference type="Proteomes" id="UP001163324">
    <property type="component" value="Chromosome 1"/>
</dbReference>
<sequence>MNFAETLRPTSENLWSAAIGKLPEDLKSKINFAQNSKHESLDELLEATSEARERFIGKSWSFKRKSGEVVILRDVLAKAARWLDNFKQVGDILASIDPLHVAPPWAGVRFLLTVATGDLKAHSNLLEATIHIAEMIYRNALVEKLLSNSQSESAAELRRALIKLYVAILTYLSEECAYYDENGFKRVSKHGLLSSTKFEEAMATINESQKDVDRCINFFGVQSQLDCASEVERRLKDSYDLIRHSEDRAIKYLEQHDKANREVLEGTGTWLLDEVIFIRWMNESASSILWLYGIPGSGKSKLTSVVIKNALEHFSRNQTSALGYFYCSRNPAEPGRSDAASIVASIARQLSTAEYEGPLLDATIKMYEEKENNGFASGPLSREESIRLVLKLLEEYDDATIVIDALDECNEETRGDLLDTLEELLKESPCLLKVFVSSRTDQNIVYRLETYPNLEVSSGRNAKDIDLYARSETKRLIKRGDLMRRSQRKEELCDKIINELISKADGMFRWVSLQLQTLCKLATDVAIEERLGRLPKTLAELYQDILNTINDQESDSDRQFAQNAFSWLLCAQEQLETEDFLAAVRWEQLAQERPRNMVSETHQNIALRYGNGDILKWQSENQILPKATEEDILIAAGNRENGEKVMVVLLDNGGTDIAITKEVVNAAFRNYNSGESVMALLLSRAPVKAHHITDGAAVLIINHFGPAIVEQLLAKSTPELQINEDIIVAAAENEDHGEDLLRLLFNEQGKSIPVTERIVIAAARNKRIGDVILKLLSNEGGKKMPITEEAIAAAAGSKETLRLIRARG</sequence>
<name>A0ACC0VD61_9HYPO</name>
<organism evidence="1 2">
    <name type="scientific">Trichothecium roseum</name>
    <dbReference type="NCBI Taxonomy" id="47278"/>
    <lineage>
        <taxon>Eukaryota</taxon>
        <taxon>Fungi</taxon>
        <taxon>Dikarya</taxon>
        <taxon>Ascomycota</taxon>
        <taxon>Pezizomycotina</taxon>
        <taxon>Sordariomycetes</taxon>
        <taxon>Hypocreomycetidae</taxon>
        <taxon>Hypocreales</taxon>
        <taxon>Hypocreales incertae sedis</taxon>
        <taxon>Trichothecium</taxon>
    </lineage>
</organism>
<comment type="caution">
    <text evidence="1">The sequence shown here is derived from an EMBL/GenBank/DDBJ whole genome shotgun (WGS) entry which is preliminary data.</text>
</comment>
<proteinExistence type="predicted"/>
<keyword evidence="2" id="KW-1185">Reference proteome</keyword>
<gene>
    <name evidence="1" type="ORF">N3K66_000294</name>
</gene>